<comment type="caution">
    <text evidence="1">The sequence shown here is derived from an EMBL/GenBank/DDBJ whole genome shotgun (WGS) entry which is preliminary data.</text>
</comment>
<evidence type="ECO:0008006" key="3">
    <source>
        <dbReference type="Google" id="ProtNLM"/>
    </source>
</evidence>
<keyword evidence="2" id="KW-1185">Reference proteome</keyword>
<accession>A0ABR0V4T2</accession>
<evidence type="ECO:0000313" key="1">
    <source>
        <dbReference type="EMBL" id="KAK6129086.1"/>
    </source>
</evidence>
<sequence length="393" mass="45910">MYVTRPRSLYRKFPGAISIEPKQDVPYSGNLVVSDEESETMDSFCCGIWKNDRIKRLPFPSDTILQVVHSSLHEEASVTYVWFVPVLDRPLSSNRYYVIKAKGRHKGQAYTCSREGDVGICCFKTSRVDPKIRPFDHRDRYQQFEIRPFHTGGYFAKSVEWDGFPPSFLRKGGWEIYIARPSLKLHLPESPGLHNSISSEFPEQNFPLHSKRSSPIVLGKWYCPFIFVKEENFKADDQMRRSLVYELSLERWWERIYFDENINNNRDNVVCVDARVKRLMCLVHGMEGEKDGREDGDGFVWFKVKEGYMVSRGCVGLSSALFEKMRWLEETRGWFDGENVVRVSGNKEIVGNNGWRRFGCYVLVESFVLRRMDGSLLVSFGYRNIEKIECKWE</sequence>
<dbReference type="Proteomes" id="UP001318860">
    <property type="component" value="Unassembled WGS sequence"/>
</dbReference>
<dbReference type="EMBL" id="JABTTQ020001669">
    <property type="protein sequence ID" value="KAK6129086.1"/>
    <property type="molecule type" value="Genomic_DNA"/>
</dbReference>
<dbReference type="PANTHER" id="PTHR31050:SF4">
    <property type="entry name" value="DUF1262 FAMILY PROTEIN (DUF1262)"/>
    <property type="match status" value="1"/>
</dbReference>
<dbReference type="Pfam" id="PF06880">
    <property type="entry name" value="DUF1262"/>
    <property type="match status" value="1"/>
</dbReference>
<evidence type="ECO:0000313" key="2">
    <source>
        <dbReference type="Proteomes" id="UP001318860"/>
    </source>
</evidence>
<reference evidence="1 2" key="1">
    <citation type="journal article" date="2021" name="Comput. Struct. Biotechnol. J.">
        <title>De novo genome assembly of the potent medicinal plant Rehmannia glutinosa using nanopore technology.</title>
        <authorList>
            <person name="Ma L."/>
            <person name="Dong C."/>
            <person name="Song C."/>
            <person name="Wang X."/>
            <person name="Zheng X."/>
            <person name="Niu Y."/>
            <person name="Chen S."/>
            <person name="Feng W."/>
        </authorList>
    </citation>
    <scope>NUCLEOTIDE SEQUENCE [LARGE SCALE GENOMIC DNA]</scope>
    <source>
        <strain evidence="1">DH-2019</strain>
    </source>
</reference>
<proteinExistence type="predicted"/>
<dbReference type="InterPro" id="IPR010683">
    <property type="entry name" value="DUF1262"/>
</dbReference>
<dbReference type="PANTHER" id="PTHR31050">
    <property type="entry name" value="OS08G0413200 PROTEIN"/>
    <property type="match status" value="1"/>
</dbReference>
<protein>
    <recommendedName>
        <fullName evidence="3">DUF1262 family protein</fullName>
    </recommendedName>
</protein>
<gene>
    <name evidence="1" type="ORF">DH2020_037159</name>
</gene>
<organism evidence="1 2">
    <name type="scientific">Rehmannia glutinosa</name>
    <name type="common">Chinese foxglove</name>
    <dbReference type="NCBI Taxonomy" id="99300"/>
    <lineage>
        <taxon>Eukaryota</taxon>
        <taxon>Viridiplantae</taxon>
        <taxon>Streptophyta</taxon>
        <taxon>Embryophyta</taxon>
        <taxon>Tracheophyta</taxon>
        <taxon>Spermatophyta</taxon>
        <taxon>Magnoliopsida</taxon>
        <taxon>eudicotyledons</taxon>
        <taxon>Gunneridae</taxon>
        <taxon>Pentapetalae</taxon>
        <taxon>asterids</taxon>
        <taxon>lamiids</taxon>
        <taxon>Lamiales</taxon>
        <taxon>Orobanchaceae</taxon>
        <taxon>Rehmannieae</taxon>
        <taxon>Rehmannia</taxon>
    </lineage>
</organism>
<name>A0ABR0V4T2_REHGL</name>